<dbReference type="SUPFAM" id="SSF103473">
    <property type="entry name" value="MFS general substrate transporter"/>
    <property type="match status" value="1"/>
</dbReference>
<dbReference type="GO" id="GO:0005765">
    <property type="term" value="C:lysosomal membrane"/>
    <property type="evidence" value="ECO:0007669"/>
    <property type="project" value="UniProtKB-SubCell"/>
</dbReference>
<evidence type="ECO:0000256" key="2">
    <source>
        <dbReference type="ARBA" id="ARBA00007467"/>
    </source>
</evidence>
<keyword evidence="8" id="KW-1185">Reference proteome</keyword>
<feature type="transmembrane region" description="Helical" evidence="6">
    <location>
        <begin position="64"/>
        <end position="86"/>
    </location>
</feature>
<dbReference type="GO" id="GO:0007040">
    <property type="term" value="P:lysosome organization"/>
    <property type="evidence" value="ECO:0007669"/>
    <property type="project" value="TreeGrafter"/>
</dbReference>
<dbReference type="Proteomes" id="UP000005237">
    <property type="component" value="Unassembled WGS sequence"/>
</dbReference>
<accession>A0A8R1I4B0</accession>
<reference evidence="8" key="1">
    <citation type="submission" date="2010-08" db="EMBL/GenBank/DDBJ databases">
        <authorList>
            <consortium name="Caenorhabditis japonica Sequencing Consortium"/>
            <person name="Wilson R.K."/>
        </authorList>
    </citation>
    <scope>NUCLEOTIDE SEQUENCE [LARGE SCALE GENOMIC DNA]</scope>
    <source>
        <strain evidence="8">DF5081</strain>
    </source>
</reference>
<organism evidence="7 8">
    <name type="scientific">Caenorhabditis japonica</name>
    <dbReference type="NCBI Taxonomy" id="281687"/>
    <lineage>
        <taxon>Eukaryota</taxon>
        <taxon>Metazoa</taxon>
        <taxon>Ecdysozoa</taxon>
        <taxon>Nematoda</taxon>
        <taxon>Chromadorea</taxon>
        <taxon>Rhabditida</taxon>
        <taxon>Rhabditina</taxon>
        <taxon>Rhabditomorpha</taxon>
        <taxon>Rhabditoidea</taxon>
        <taxon>Rhabditidae</taxon>
        <taxon>Peloderinae</taxon>
        <taxon>Caenorhabditis</taxon>
    </lineage>
</organism>
<evidence type="ECO:0000256" key="1">
    <source>
        <dbReference type="ARBA" id="ARBA00004127"/>
    </source>
</evidence>
<protein>
    <recommendedName>
        <fullName evidence="6">Battenin</fullName>
    </recommendedName>
</protein>
<keyword evidence="3 6" id="KW-0812">Transmembrane</keyword>
<dbReference type="InterPro" id="IPR003492">
    <property type="entry name" value="Battenin_disease_Cln3"/>
</dbReference>
<dbReference type="AlphaFoldDB" id="A0A8R1I4B0"/>
<keyword evidence="4 6" id="KW-1133">Transmembrane helix</keyword>
<feature type="transmembrane region" description="Helical" evidence="6">
    <location>
        <begin position="154"/>
        <end position="173"/>
    </location>
</feature>
<evidence type="ECO:0000256" key="4">
    <source>
        <dbReference type="ARBA" id="ARBA00022989"/>
    </source>
</evidence>
<comment type="subcellular location">
    <subcellularLocation>
        <location evidence="1">Endomembrane system</location>
        <topology evidence="1">Multi-pass membrane protein</topology>
    </subcellularLocation>
    <subcellularLocation>
        <location evidence="6">Lysosome membrane</location>
        <topology evidence="6">Multi-pass membrane protein</topology>
    </subcellularLocation>
</comment>
<reference evidence="7" key="2">
    <citation type="submission" date="2022-06" db="UniProtKB">
        <authorList>
            <consortium name="EnsemblMetazoa"/>
        </authorList>
    </citation>
    <scope>IDENTIFICATION</scope>
    <source>
        <strain evidence="7">DF5081</strain>
    </source>
</reference>
<name>A0A8R1I4B0_CAEJA</name>
<dbReference type="PANTHER" id="PTHR10981:SF8">
    <property type="entry name" value="BATTENIN"/>
    <property type="match status" value="1"/>
</dbReference>
<comment type="caution">
    <text evidence="6">Lacks conserved residue(s) required for the propagation of feature annotation.</text>
</comment>
<keyword evidence="5 6" id="KW-0472">Membrane</keyword>
<evidence type="ECO:0000313" key="8">
    <source>
        <dbReference type="Proteomes" id="UP000005237"/>
    </source>
</evidence>
<evidence type="ECO:0000313" key="7">
    <source>
        <dbReference type="EnsemblMetazoa" id="CJA21681.1"/>
    </source>
</evidence>
<feature type="transmembrane region" description="Helical" evidence="6">
    <location>
        <begin position="119"/>
        <end position="142"/>
    </location>
</feature>
<dbReference type="InterPro" id="IPR036259">
    <property type="entry name" value="MFS_trans_sf"/>
</dbReference>
<evidence type="ECO:0000256" key="3">
    <source>
        <dbReference type="ARBA" id="ARBA00022692"/>
    </source>
</evidence>
<dbReference type="EnsemblMetazoa" id="CJA21681.1">
    <property type="protein sequence ID" value="CJA21681.1"/>
    <property type="gene ID" value="WBGene00177253"/>
</dbReference>
<dbReference type="Pfam" id="PF02487">
    <property type="entry name" value="CLN3"/>
    <property type="match status" value="1"/>
</dbReference>
<evidence type="ECO:0000256" key="5">
    <source>
        <dbReference type="ARBA" id="ARBA00023136"/>
    </source>
</evidence>
<comment type="similarity">
    <text evidence="2 6">Belongs to the battenin family.</text>
</comment>
<sequence length="261" mass="28870">MLSAAEDILSQQHGKNKTTTTDACLPSITVREHKPATAEVLLSDNLPSLIVKLTFPFFMDRFPFGLRVAIVCILQATSYFVVAFSVSIPMSLAGVVFVSFGGGLGEITFLGLSAHYQRIAIAGWSSGTGMAGLLGSFTYAFLTEPHMANLTPKVALLIQLFVPLLFVFSYFLLLEKPESIYSPGVHPKTWIVPKGYDDFIVSKHRVPQRQLGAWERVKLIIPMLHLMIPLAFVYIGEYMINQGMTQQIVFDCAHGFNLSLH</sequence>
<evidence type="ECO:0000256" key="6">
    <source>
        <dbReference type="RuleBase" id="RU361113"/>
    </source>
</evidence>
<dbReference type="PRINTS" id="PR01315">
    <property type="entry name" value="BATTENIN"/>
</dbReference>
<feature type="transmembrane region" description="Helical" evidence="6">
    <location>
        <begin position="92"/>
        <end position="112"/>
    </location>
</feature>
<proteinExistence type="inferred from homology"/>
<dbReference type="GO" id="GO:0051453">
    <property type="term" value="P:regulation of intracellular pH"/>
    <property type="evidence" value="ECO:0007669"/>
    <property type="project" value="TreeGrafter"/>
</dbReference>
<feature type="transmembrane region" description="Helical" evidence="6">
    <location>
        <begin position="219"/>
        <end position="240"/>
    </location>
</feature>
<dbReference type="GO" id="GO:0012505">
    <property type="term" value="C:endomembrane system"/>
    <property type="evidence" value="ECO:0007669"/>
    <property type="project" value="UniProtKB-SubCell"/>
</dbReference>
<dbReference type="PANTHER" id="PTHR10981">
    <property type="entry name" value="BATTENIN"/>
    <property type="match status" value="1"/>
</dbReference>
<keyword evidence="6" id="KW-0458">Lysosome</keyword>